<dbReference type="PANTHER" id="PTHR34294">
    <property type="entry name" value="TRANSCRIPTIONAL REGULATOR-RELATED"/>
    <property type="match status" value="1"/>
</dbReference>
<comment type="caution">
    <text evidence="6">The sequence shown here is derived from an EMBL/GenBank/DDBJ whole genome shotgun (WGS) entry which is preliminary data.</text>
</comment>
<accession>A0A430ARJ6</accession>
<dbReference type="Pfam" id="PF04198">
    <property type="entry name" value="Sugar-bind"/>
    <property type="match status" value="1"/>
</dbReference>
<dbReference type="InterPro" id="IPR051054">
    <property type="entry name" value="SorC_transcr_regulators"/>
</dbReference>
<keyword evidence="3 6" id="KW-0238">DNA-binding</keyword>
<evidence type="ECO:0000256" key="1">
    <source>
        <dbReference type="ARBA" id="ARBA00010466"/>
    </source>
</evidence>
<evidence type="ECO:0000313" key="7">
    <source>
        <dbReference type="Proteomes" id="UP000286773"/>
    </source>
</evidence>
<dbReference type="EMBL" id="NGKC01000011">
    <property type="protein sequence ID" value="RSU10674.1"/>
    <property type="molecule type" value="Genomic_DNA"/>
</dbReference>
<dbReference type="OrthoDB" id="58802at2"/>
<reference evidence="6 7" key="1">
    <citation type="submission" date="2017-05" db="EMBL/GenBank/DDBJ databases">
        <title>Vagococcus spp. assemblies.</title>
        <authorList>
            <person name="Gulvik C.A."/>
        </authorList>
    </citation>
    <scope>NUCLEOTIDE SEQUENCE [LARGE SCALE GENOMIC DNA]</scope>
    <source>
        <strain evidence="6 7">LMG 24798</strain>
    </source>
</reference>
<evidence type="ECO:0000259" key="5">
    <source>
        <dbReference type="Pfam" id="PF04198"/>
    </source>
</evidence>
<dbReference type="Gene3D" id="3.40.50.1360">
    <property type="match status" value="1"/>
</dbReference>
<comment type="similarity">
    <text evidence="1">Belongs to the SorC transcriptional regulatory family.</text>
</comment>
<dbReference type="SUPFAM" id="SSF100950">
    <property type="entry name" value="NagB/RpiA/CoA transferase-like"/>
    <property type="match status" value="1"/>
</dbReference>
<keyword evidence="4" id="KW-0804">Transcription</keyword>
<evidence type="ECO:0000256" key="2">
    <source>
        <dbReference type="ARBA" id="ARBA00023015"/>
    </source>
</evidence>
<dbReference type="AlphaFoldDB" id="A0A430ARJ6"/>
<evidence type="ECO:0000313" key="6">
    <source>
        <dbReference type="EMBL" id="RSU10674.1"/>
    </source>
</evidence>
<dbReference type="GO" id="GO:0030246">
    <property type="term" value="F:carbohydrate binding"/>
    <property type="evidence" value="ECO:0007669"/>
    <property type="project" value="InterPro"/>
</dbReference>
<feature type="domain" description="Sugar-binding" evidence="5">
    <location>
        <begin position="61"/>
        <end position="314"/>
    </location>
</feature>
<dbReference type="PANTHER" id="PTHR34294:SF1">
    <property type="entry name" value="TRANSCRIPTIONAL REGULATOR LSRR"/>
    <property type="match status" value="1"/>
</dbReference>
<organism evidence="6 7">
    <name type="scientific">Vagococcus acidifermentans</name>
    <dbReference type="NCBI Taxonomy" id="564710"/>
    <lineage>
        <taxon>Bacteria</taxon>
        <taxon>Bacillati</taxon>
        <taxon>Bacillota</taxon>
        <taxon>Bacilli</taxon>
        <taxon>Lactobacillales</taxon>
        <taxon>Enterococcaceae</taxon>
        <taxon>Vagococcus</taxon>
    </lineage>
</organism>
<evidence type="ECO:0000256" key="3">
    <source>
        <dbReference type="ARBA" id="ARBA00023125"/>
    </source>
</evidence>
<protein>
    <submittedName>
        <fullName evidence="6">DNA-binding transcriptional regulator</fullName>
    </submittedName>
</protein>
<dbReference type="GO" id="GO:0003677">
    <property type="term" value="F:DNA binding"/>
    <property type="evidence" value="ECO:0007669"/>
    <property type="project" value="UniProtKB-KW"/>
</dbReference>
<evidence type="ECO:0000256" key="4">
    <source>
        <dbReference type="ARBA" id="ARBA00023163"/>
    </source>
</evidence>
<dbReference type="Proteomes" id="UP000286773">
    <property type="component" value="Unassembled WGS sequence"/>
</dbReference>
<dbReference type="RefSeq" id="WP_126814200.1">
    <property type="nucleotide sequence ID" value="NZ_NGKC01000011.1"/>
</dbReference>
<dbReference type="Gene3D" id="1.10.10.60">
    <property type="entry name" value="Homeodomain-like"/>
    <property type="match status" value="1"/>
</dbReference>
<dbReference type="InterPro" id="IPR037171">
    <property type="entry name" value="NagB/RpiA_transferase-like"/>
</dbReference>
<sequence>MKQEKEKMLAKMAYMYYVEGRTQADIAKEFNLYRTTVSRMLTQARQEGIVQIEIKNFDSTLFELESYAKNKYGLTYLEVVPSADSDFEEEQNGDMFSVAAANVIRRAVQENQTIGVSWGATLAKAIGKLEKKQVQNVTFIPLAGGPSHINSQYHVNTLVYELSRKFQGKNVFINASVVQETAQLAEGIMQSKYFSQIRQAWDELDVAIVGIGGPLLSGASQWRDLLNTEDYAVLQENQAVGDCCCRFFDEHGQVIQSDLYRRTIAITLEQIKKVPVSLGIASGKEKAKAILALLRKKYINSLVTDQETLLQILKEDGDEVV</sequence>
<keyword evidence="7" id="KW-1185">Reference proteome</keyword>
<name>A0A430ARJ6_9ENTE</name>
<gene>
    <name evidence="6" type="ORF">CBF27_10185</name>
</gene>
<proteinExistence type="inferred from homology"/>
<dbReference type="InterPro" id="IPR007324">
    <property type="entry name" value="Sugar-bd_dom_put"/>
</dbReference>
<keyword evidence="2" id="KW-0805">Transcription regulation</keyword>